<organism evidence="2">
    <name type="scientific">bioreactor metagenome</name>
    <dbReference type="NCBI Taxonomy" id="1076179"/>
    <lineage>
        <taxon>unclassified sequences</taxon>
        <taxon>metagenomes</taxon>
        <taxon>ecological metagenomes</taxon>
    </lineage>
</organism>
<evidence type="ECO:0000259" key="1">
    <source>
        <dbReference type="Pfam" id="PF12728"/>
    </source>
</evidence>
<name>A0A644VNA5_9ZZZZ</name>
<sequence>MQENILQNEISFNDMPKALAYLISKVDRLETLLSVSKLEQPDSDKWFNVQELCEFLPDKPARQTVYGWIGQKLIPYHKKGKKLQFLKSEIDAWLLGDKRQSVAELQAEAAEFVAKKGRIVR</sequence>
<protein>
    <recommendedName>
        <fullName evidence="1">Helix-turn-helix domain-containing protein</fullName>
    </recommendedName>
</protein>
<gene>
    <name evidence="2" type="ORF">SDC9_38050</name>
</gene>
<proteinExistence type="predicted"/>
<reference evidence="2" key="1">
    <citation type="submission" date="2019-08" db="EMBL/GenBank/DDBJ databases">
        <authorList>
            <person name="Kucharzyk K."/>
            <person name="Murdoch R.W."/>
            <person name="Higgins S."/>
            <person name="Loffler F."/>
        </authorList>
    </citation>
    <scope>NUCLEOTIDE SEQUENCE</scope>
</reference>
<dbReference type="EMBL" id="VSSQ01000344">
    <property type="protein sequence ID" value="MPL91963.1"/>
    <property type="molecule type" value="Genomic_DNA"/>
</dbReference>
<accession>A0A644VNA5</accession>
<dbReference type="Pfam" id="PF12728">
    <property type="entry name" value="HTH_17"/>
    <property type="match status" value="1"/>
</dbReference>
<dbReference type="AlphaFoldDB" id="A0A644VNA5"/>
<evidence type="ECO:0000313" key="2">
    <source>
        <dbReference type="EMBL" id="MPL91963.1"/>
    </source>
</evidence>
<feature type="domain" description="Helix-turn-helix" evidence="1">
    <location>
        <begin position="46"/>
        <end position="94"/>
    </location>
</feature>
<dbReference type="InterPro" id="IPR041657">
    <property type="entry name" value="HTH_17"/>
</dbReference>
<comment type="caution">
    <text evidence="2">The sequence shown here is derived from an EMBL/GenBank/DDBJ whole genome shotgun (WGS) entry which is preliminary data.</text>
</comment>